<dbReference type="InterPro" id="IPR032250">
    <property type="entry name" value="DUF4825"/>
</dbReference>
<feature type="domain" description="DUF4825" evidence="2">
    <location>
        <begin position="176"/>
        <end position="271"/>
    </location>
</feature>
<dbReference type="Proteomes" id="UP000183255">
    <property type="component" value="Unassembled WGS sequence"/>
</dbReference>
<sequence length="312" mass="35077">MRGNRRGIVYMALIVAVLGGIYLYTELQSQIMTKPPELKAFLSDEIQKEAQMGTYEWRFLGRSVIADSDHPANFTYTEESRIAASSGQRLYLTPLVQSEKVPYEIISAAVSEKGKPETEVKLDFTINGDAAVISIPEGSGTFVYSLQVDYREKGDAVYGLEVLVDVVEYDVEKLRALKTPYVGNASKVSEAVSALPLPGSGYVQRYISLETEIEPYGITVYYEPKEELTNLLQYPEAEPVNEIHRVMEKNALVLLSLVENADKITFKVKNEPSEGMLEKSSYDGSLKFTREELTEKYGPLDHILSREDLFRQ</sequence>
<accession>A0A1G8HJ95</accession>
<evidence type="ECO:0000313" key="4">
    <source>
        <dbReference type="Proteomes" id="UP000183255"/>
    </source>
</evidence>
<reference evidence="3 4" key="1">
    <citation type="submission" date="2016-10" db="EMBL/GenBank/DDBJ databases">
        <authorList>
            <person name="de Groot N.N."/>
        </authorList>
    </citation>
    <scope>NUCLEOTIDE SEQUENCE [LARGE SCALE GENOMIC DNA]</scope>
    <source>
        <strain evidence="3 4">CGMCC 1.5058</strain>
    </source>
</reference>
<evidence type="ECO:0000256" key="1">
    <source>
        <dbReference type="SAM" id="Phobius"/>
    </source>
</evidence>
<dbReference type="RefSeq" id="WP_031573908.1">
    <property type="nucleotide sequence ID" value="NZ_FNDZ01000001.1"/>
</dbReference>
<dbReference type="EMBL" id="FNDZ01000001">
    <property type="protein sequence ID" value="SDI06767.1"/>
    <property type="molecule type" value="Genomic_DNA"/>
</dbReference>
<keyword evidence="1" id="KW-0812">Transmembrane</keyword>
<keyword evidence="1" id="KW-1133">Transmembrane helix</keyword>
<dbReference type="AlphaFoldDB" id="A0A1G8HJ95"/>
<gene>
    <name evidence="3" type="ORF">SAMN05421804_101604</name>
</gene>
<evidence type="ECO:0000259" key="2">
    <source>
        <dbReference type="Pfam" id="PF16107"/>
    </source>
</evidence>
<evidence type="ECO:0000313" key="3">
    <source>
        <dbReference type="EMBL" id="SDI06767.1"/>
    </source>
</evidence>
<feature type="transmembrane region" description="Helical" evidence="1">
    <location>
        <begin position="7"/>
        <end position="25"/>
    </location>
</feature>
<protein>
    <recommendedName>
        <fullName evidence="2">DUF4825 domain-containing protein</fullName>
    </recommendedName>
</protein>
<organism evidence="3 4">
    <name type="scientific">Proteiniclasticum ruminis</name>
    <dbReference type="NCBI Taxonomy" id="398199"/>
    <lineage>
        <taxon>Bacteria</taxon>
        <taxon>Bacillati</taxon>
        <taxon>Bacillota</taxon>
        <taxon>Clostridia</taxon>
        <taxon>Eubacteriales</taxon>
        <taxon>Clostridiaceae</taxon>
        <taxon>Proteiniclasticum</taxon>
    </lineage>
</organism>
<dbReference type="Pfam" id="PF16107">
    <property type="entry name" value="DUF4825"/>
    <property type="match status" value="1"/>
</dbReference>
<keyword evidence="1" id="KW-0472">Membrane</keyword>
<name>A0A1G8HJ95_9CLOT</name>
<proteinExistence type="predicted"/>